<name>A0AAE0MSR8_9PEZI</name>
<protein>
    <submittedName>
        <fullName evidence="2">Heterokaryon incompatibility protein-domain-containing protein</fullName>
    </submittedName>
</protein>
<organism evidence="2 3">
    <name type="scientific">Neurospora tetraspora</name>
    <dbReference type="NCBI Taxonomy" id="94610"/>
    <lineage>
        <taxon>Eukaryota</taxon>
        <taxon>Fungi</taxon>
        <taxon>Dikarya</taxon>
        <taxon>Ascomycota</taxon>
        <taxon>Pezizomycotina</taxon>
        <taxon>Sordariomycetes</taxon>
        <taxon>Sordariomycetidae</taxon>
        <taxon>Sordariales</taxon>
        <taxon>Sordariaceae</taxon>
        <taxon>Neurospora</taxon>
    </lineage>
</organism>
<dbReference type="RefSeq" id="XP_062682159.1">
    <property type="nucleotide sequence ID" value="XM_062821902.1"/>
</dbReference>
<dbReference type="PANTHER" id="PTHR33112:SF16">
    <property type="entry name" value="HETEROKARYON INCOMPATIBILITY DOMAIN-CONTAINING PROTEIN"/>
    <property type="match status" value="1"/>
</dbReference>
<comment type="caution">
    <text evidence="2">The sequence shown here is derived from an EMBL/GenBank/DDBJ whole genome shotgun (WGS) entry which is preliminary data.</text>
</comment>
<reference evidence="2" key="1">
    <citation type="journal article" date="2023" name="Mol. Phylogenet. Evol.">
        <title>Genome-scale phylogeny and comparative genomics of the fungal order Sordariales.</title>
        <authorList>
            <person name="Hensen N."/>
            <person name="Bonometti L."/>
            <person name="Westerberg I."/>
            <person name="Brannstrom I.O."/>
            <person name="Guillou S."/>
            <person name="Cros-Aarteil S."/>
            <person name="Calhoun S."/>
            <person name="Haridas S."/>
            <person name="Kuo A."/>
            <person name="Mondo S."/>
            <person name="Pangilinan J."/>
            <person name="Riley R."/>
            <person name="LaButti K."/>
            <person name="Andreopoulos B."/>
            <person name="Lipzen A."/>
            <person name="Chen C."/>
            <person name="Yan M."/>
            <person name="Daum C."/>
            <person name="Ng V."/>
            <person name="Clum A."/>
            <person name="Steindorff A."/>
            <person name="Ohm R.A."/>
            <person name="Martin F."/>
            <person name="Silar P."/>
            <person name="Natvig D.O."/>
            <person name="Lalanne C."/>
            <person name="Gautier V."/>
            <person name="Ament-Velasquez S.L."/>
            <person name="Kruys A."/>
            <person name="Hutchinson M.I."/>
            <person name="Powell A.J."/>
            <person name="Barry K."/>
            <person name="Miller A.N."/>
            <person name="Grigoriev I.V."/>
            <person name="Debuchy R."/>
            <person name="Gladieux P."/>
            <person name="Hiltunen Thoren M."/>
            <person name="Johannesson H."/>
        </authorList>
    </citation>
    <scope>NUCLEOTIDE SEQUENCE</scope>
    <source>
        <strain evidence="2">CBS 560.94</strain>
    </source>
</reference>
<dbReference type="PANTHER" id="PTHR33112">
    <property type="entry name" value="DOMAIN PROTEIN, PUTATIVE-RELATED"/>
    <property type="match status" value="1"/>
</dbReference>
<gene>
    <name evidence="2" type="ORF">B0H65DRAFT_208778</name>
</gene>
<dbReference type="Proteomes" id="UP001278500">
    <property type="component" value="Unassembled WGS sequence"/>
</dbReference>
<accession>A0AAE0MSR8</accession>
<evidence type="ECO:0000313" key="2">
    <source>
        <dbReference type="EMBL" id="KAK3345546.1"/>
    </source>
</evidence>
<reference evidence="2" key="2">
    <citation type="submission" date="2023-06" db="EMBL/GenBank/DDBJ databases">
        <authorList>
            <consortium name="Lawrence Berkeley National Laboratory"/>
            <person name="Haridas S."/>
            <person name="Hensen N."/>
            <person name="Bonometti L."/>
            <person name="Westerberg I."/>
            <person name="Brannstrom I.O."/>
            <person name="Guillou S."/>
            <person name="Cros-Aarteil S."/>
            <person name="Calhoun S."/>
            <person name="Kuo A."/>
            <person name="Mondo S."/>
            <person name="Pangilinan J."/>
            <person name="Riley R."/>
            <person name="Labutti K."/>
            <person name="Andreopoulos B."/>
            <person name="Lipzen A."/>
            <person name="Chen C."/>
            <person name="Yanf M."/>
            <person name="Daum C."/>
            <person name="Ng V."/>
            <person name="Clum A."/>
            <person name="Steindorff A."/>
            <person name="Ohm R."/>
            <person name="Martin F."/>
            <person name="Silar P."/>
            <person name="Natvig D."/>
            <person name="Lalanne C."/>
            <person name="Gautier V."/>
            <person name="Ament-Velasquez S.L."/>
            <person name="Kruys A."/>
            <person name="Hutchinson M.I."/>
            <person name="Powell A.J."/>
            <person name="Barry K."/>
            <person name="Miller A.N."/>
            <person name="Grigoriev I.V."/>
            <person name="Debuchy R."/>
            <person name="Gladieux P."/>
            <person name="Thoren M.H."/>
            <person name="Johannesson H."/>
        </authorList>
    </citation>
    <scope>NUCLEOTIDE SEQUENCE</scope>
    <source>
        <strain evidence="2">CBS 560.94</strain>
    </source>
</reference>
<sequence>MAPKLCRVCRSIPSSFWTQDISKTSGLDPDNEPPSDCPRAKLQLHWCIEEMADRGCQLCQVFLSPPISLLRFLALTLNPEVARSTVVELSRVKPNTNSSGECDELSLRIGERAISSGSRCFRVPSFWTRLPPMSKNEPMDNLALMKLWIENCRKNHVKCSENLARFLPTRLLDIRAFEHQGSQDLKLVCLSPSDYGSGQKDVPSYVTLSHCWGPPEKRPVTTTKANLQERMTRIRYDELPNTFRDAARITRELDPSLRYLWIDSLCIVQDDTEDWAREASLMAHVYSQSFVTLAALSSSDSSQGCNIVDNIQEKVGTMIDLDLKHHDTNESARIRVTQYKPQPWSKHYADYGYSFFTTKQIPLRWRAWVLQERELSRRSIHFGAEQLL</sequence>
<dbReference type="InterPro" id="IPR010730">
    <property type="entry name" value="HET"/>
</dbReference>
<dbReference type="AlphaFoldDB" id="A0AAE0MSR8"/>
<keyword evidence="3" id="KW-1185">Reference proteome</keyword>
<evidence type="ECO:0000259" key="1">
    <source>
        <dbReference type="Pfam" id="PF06985"/>
    </source>
</evidence>
<dbReference type="GeneID" id="87859056"/>
<evidence type="ECO:0000313" key="3">
    <source>
        <dbReference type="Proteomes" id="UP001278500"/>
    </source>
</evidence>
<dbReference type="Pfam" id="PF06985">
    <property type="entry name" value="HET"/>
    <property type="match status" value="1"/>
</dbReference>
<proteinExistence type="predicted"/>
<feature type="domain" description="Heterokaryon incompatibility" evidence="1">
    <location>
        <begin position="205"/>
        <end position="372"/>
    </location>
</feature>
<dbReference type="EMBL" id="JAUEPP010000004">
    <property type="protein sequence ID" value="KAK3345546.1"/>
    <property type="molecule type" value="Genomic_DNA"/>
</dbReference>